<gene>
    <name evidence="1" type="ORF">TX23_23390</name>
    <name evidence="2" type="ORF">YA0871_19445</name>
</gene>
<evidence type="ECO:0000313" key="1">
    <source>
        <dbReference type="EMBL" id="KRP69437.1"/>
    </source>
</evidence>
<sequence length="91" mass="9965">MPQIIIASQFADLTNGRKTWALPCTTALQLMDGLRVDEPLLYSAIVEGDYCLKPFISLVIDDIPYADQEPWNEITLRPDSTALIISAVAGG</sequence>
<dbReference type="Proteomes" id="UP000607562">
    <property type="component" value="Unassembled WGS sequence"/>
</dbReference>
<reference evidence="1 3" key="1">
    <citation type="submission" date="2015-02" db="EMBL/GenBank/DDBJ databases">
        <title>Two Pseudomonas sp. nov., isolated from raw milk.</title>
        <authorList>
            <person name="Wenning M."/>
            <person name="von Neubeck M."/>
            <person name="Huptas C."/>
            <person name="Scherer S."/>
        </authorList>
    </citation>
    <scope>NUCLEOTIDE SEQUENCE [LARGE SCALE GENOMIC DNA]</scope>
    <source>
        <strain evidence="1 3">DSM 29164</strain>
    </source>
</reference>
<dbReference type="AlphaFoldDB" id="A0A0R3ABI7"/>
<dbReference type="EMBL" id="JAEILM010000063">
    <property type="protein sequence ID" value="MBI6634840.1"/>
    <property type="molecule type" value="Genomic_DNA"/>
</dbReference>
<dbReference type="Proteomes" id="UP000050852">
    <property type="component" value="Unassembled WGS sequence"/>
</dbReference>
<accession>A0A0R3ABI7</accession>
<dbReference type="OrthoDB" id="6968882at2"/>
<comment type="caution">
    <text evidence="1">The sequence shown here is derived from an EMBL/GenBank/DDBJ whole genome shotgun (WGS) entry which is preliminary data.</text>
</comment>
<keyword evidence="4" id="KW-1185">Reference proteome</keyword>
<organism evidence="1 3">
    <name type="scientific">Pseudomonas paralactis</name>
    <dbReference type="NCBI Taxonomy" id="1615673"/>
    <lineage>
        <taxon>Bacteria</taxon>
        <taxon>Pseudomonadati</taxon>
        <taxon>Pseudomonadota</taxon>
        <taxon>Gammaproteobacteria</taxon>
        <taxon>Pseudomonadales</taxon>
        <taxon>Pseudomonadaceae</taxon>
        <taxon>Pseudomonas</taxon>
    </lineage>
</organism>
<protein>
    <submittedName>
        <fullName evidence="2">MoaD/ThiS family protein</fullName>
    </submittedName>
</protein>
<reference evidence="2 4" key="2">
    <citation type="submission" date="2020-12" db="EMBL/GenBank/DDBJ databases">
        <title>Comparative genomic insights into the epidemiology and virulence of plant pathogenic Pseudomonads from Turkey.</title>
        <authorList>
            <person name="Dillon M."/>
            <person name="Ruiz-Bedoya T."/>
            <person name="Bendalovic-Torma C."/>
            <person name="Guttman K.M."/>
            <person name="Kwak H."/>
            <person name="Middleton M.A."/>
            <person name="Wang P.W."/>
            <person name="Horuz S."/>
            <person name="Aysan Y."/>
            <person name="Guttman D.S."/>
        </authorList>
    </citation>
    <scope>NUCLEOTIDE SEQUENCE [LARGE SCALE GENOMIC DNA]</scope>
    <source>
        <strain evidence="2 4">Marul_2_1</strain>
    </source>
</reference>
<dbReference type="InterPro" id="IPR016155">
    <property type="entry name" value="Mopterin_synth/thiamin_S_b"/>
</dbReference>
<dbReference type="EMBL" id="JYLN01000011">
    <property type="protein sequence ID" value="KRP69437.1"/>
    <property type="molecule type" value="Genomic_DNA"/>
</dbReference>
<evidence type="ECO:0000313" key="2">
    <source>
        <dbReference type="EMBL" id="MBI6634840.1"/>
    </source>
</evidence>
<evidence type="ECO:0000313" key="3">
    <source>
        <dbReference type="Proteomes" id="UP000050852"/>
    </source>
</evidence>
<name>A0A0R3ABI7_9PSED</name>
<dbReference type="RefSeq" id="WP_057704232.1">
    <property type="nucleotide sequence ID" value="NZ_JABWQI010000044.1"/>
</dbReference>
<proteinExistence type="predicted"/>
<dbReference type="PATRIC" id="fig|1615673.3.peg.280"/>
<dbReference type="SUPFAM" id="SSF54285">
    <property type="entry name" value="MoaD/ThiS"/>
    <property type="match status" value="1"/>
</dbReference>
<evidence type="ECO:0000313" key="4">
    <source>
        <dbReference type="Proteomes" id="UP000607562"/>
    </source>
</evidence>